<accession>A0ACC0GH00</accession>
<sequence>METFSPTPDSLDYLDLQEGSDENVDVSNLCLVGKILAPKNLNKTAVSNILQGAWKTRAKLVISSWSNNIFLFHFHDLEDRRRVLMEASLSVMGYLLVLQPLASERSVKEMEFKWSPLWIQVHGILVAKLIRQNSEIIGRRIGNHIEVEALHDGLLLERSFLRLRVEVDVSKPLPRGFILQHHGSQDKESWVSYKYEKLLDFCYDCGRLGHDNSSCTFVSRKEGKNSGYGPELRTRRAPRLDAPAKQICHWVDEAEERVRNLVNQRPAVTSTDDACKMTYTRQRDITEPVATAGSADHEVATDSAEADLPRHAHPLRTDMLSASGKGCGRGDQPVQANESPGLGLGPQYFVTEPVDYDLLIKATNSNESRARPFHEIGIEEVSPNSSPTKVSSVGQTIDKCMASFFKDLSIKRKASEDLVNTPQSKKSRVSFAGAIVSSCVQPPELNRRLVRNARRNKSPKHNQSHPSLPQDLTGEDEGTLVQAIENQHDRVDYVCKMLWLAWHIWKNRNNFVFNHLPIDPGATIFAPEKSFCESASHPFQSPCFPSFSSPARDAPRTWSSPLPGRFKANCDVAIKPGSSKAYMAVLIRDSEGSLTDGVVRMEEVGSVMQGEAMAIRWACLLIRDLNLSQVEIVSDNKEVICLCVFEDAPPWSCAPIIEDIRSLANQCNLFFLWTSRMANKAAHWTARAYLKGVLPSNWVCNHPEGLCKALALS</sequence>
<reference evidence="1 2" key="1">
    <citation type="journal article" date="2022" name="Plant J.">
        <title>Chromosome-level genome of Camellia lanceoleosa provides a valuable resource for understanding genome evolution and self-incompatibility.</title>
        <authorList>
            <person name="Gong W."/>
            <person name="Xiao S."/>
            <person name="Wang L."/>
            <person name="Liao Z."/>
            <person name="Chang Y."/>
            <person name="Mo W."/>
            <person name="Hu G."/>
            <person name="Li W."/>
            <person name="Zhao G."/>
            <person name="Zhu H."/>
            <person name="Hu X."/>
            <person name="Ji K."/>
            <person name="Xiang X."/>
            <person name="Song Q."/>
            <person name="Yuan D."/>
            <person name="Jin S."/>
            <person name="Zhang L."/>
        </authorList>
    </citation>
    <scope>NUCLEOTIDE SEQUENCE [LARGE SCALE GENOMIC DNA]</scope>
    <source>
        <strain evidence="1">SQ_2022a</strain>
    </source>
</reference>
<comment type="caution">
    <text evidence="1">The sequence shown here is derived from an EMBL/GenBank/DDBJ whole genome shotgun (WGS) entry which is preliminary data.</text>
</comment>
<proteinExistence type="predicted"/>
<evidence type="ECO:0000313" key="1">
    <source>
        <dbReference type="EMBL" id="KAI8000423.1"/>
    </source>
</evidence>
<name>A0ACC0GH00_9ERIC</name>
<protein>
    <submittedName>
        <fullName evidence="1">Uncharacterized protein</fullName>
    </submittedName>
</protein>
<gene>
    <name evidence="1" type="ORF">LOK49_LG09G02488</name>
</gene>
<dbReference type="EMBL" id="CM045765">
    <property type="protein sequence ID" value="KAI8000423.1"/>
    <property type="molecule type" value="Genomic_DNA"/>
</dbReference>
<dbReference type="Proteomes" id="UP001060215">
    <property type="component" value="Chromosome 8"/>
</dbReference>
<evidence type="ECO:0000313" key="2">
    <source>
        <dbReference type="Proteomes" id="UP001060215"/>
    </source>
</evidence>
<keyword evidence="2" id="KW-1185">Reference proteome</keyword>
<organism evidence="1 2">
    <name type="scientific">Camellia lanceoleosa</name>
    <dbReference type="NCBI Taxonomy" id="1840588"/>
    <lineage>
        <taxon>Eukaryota</taxon>
        <taxon>Viridiplantae</taxon>
        <taxon>Streptophyta</taxon>
        <taxon>Embryophyta</taxon>
        <taxon>Tracheophyta</taxon>
        <taxon>Spermatophyta</taxon>
        <taxon>Magnoliopsida</taxon>
        <taxon>eudicotyledons</taxon>
        <taxon>Gunneridae</taxon>
        <taxon>Pentapetalae</taxon>
        <taxon>asterids</taxon>
        <taxon>Ericales</taxon>
        <taxon>Theaceae</taxon>
        <taxon>Camellia</taxon>
    </lineage>
</organism>